<dbReference type="InterPro" id="IPR002731">
    <property type="entry name" value="ATPase_BadF"/>
</dbReference>
<dbReference type="Gene3D" id="3.30.420.40">
    <property type="match status" value="1"/>
</dbReference>
<evidence type="ECO:0000313" key="6">
    <source>
        <dbReference type="EMBL" id="KAG8227210.1"/>
    </source>
</evidence>
<dbReference type="Proteomes" id="UP000792457">
    <property type="component" value="Unassembled WGS sequence"/>
</dbReference>
<organism evidence="6 7">
    <name type="scientific">Ladona fulva</name>
    <name type="common">Scarce chaser dragonfly</name>
    <name type="synonym">Libellula fulva</name>
    <dbReference type="NCBI Taxonomy" id="123851"/>
    <lineage>
        <taxon>Eukaryota</taxon>
        <taxon>Metazoa</taxon>
        <taxon>Ecdysozoa</taxon>
        <taxon>Arthropoda</taxon>
        <taxon>Hexapoda</taxon>
        <taxon>Insecta</taxon>
        <taxon>Pterygota</taxon>
        <taxon>Palaeoptera</taxon>
        <taxon>Odonata</taxon>
        <taxon>Epiprocta</taxon>
        <taxon>Anisoptera</taxon>
        <taxon>Libelluloidea</taxon>
        <taxon>Libellulidae</taxon>
        <taxon>Ladona</taxon>
    </lineage>
</organism>
<evidence type="ECO:0000256" key="2">
    <source>
        <dbReference type="ARBA" id="ARBA00012122"/>
    </source>
</evidence>
<dbReference type="CDD" id="cd24078">
    <property type="entry name" value="ASKHA_NBD_NAGK_meta"/>
    <property type="match status" value="1"/>
</dbReference>
<dbReference type="Pfam" id="PF01869">
    <property type="entry name" value="BcrAD_BadFG"/>
    <property type="match status" value="1"/>
</dbReference>
<dbReference type="AlphaFoldDB" id="A0A8K0NWL9"/>
<evidence type="ECO:0000256" key="4">
    <source>
        <dbReference type="ARBA" id="ARBA00031123"/>
    </source>
</evidence>
<accession>A0A8K0NWL9</accession>
<dbReference type="OrthoDB" id="311172at2759"/>
<protein>
    <recommendedName>
        <fullName evidence="3">N-acetyl-D-glucosamine kinase</fullName>
        <ecNumber evidence="2">2.7.1.59</ecNumber>
    </recommendedName>
    <alternativeName>
        <fullName evidence="4">GlcNAc kinase</fullName>
    </alternativeName>
</protein>
<evidence type="ECO:0000256" key="1">
    <source>
        <dbReference type="ARBA" id="ARBA00006198"/>
    </source>
</evidence>
<dbReference type="InterPro" id="IPR039758">
    <property type="entry name" value="NAGK-like"/>
</dbReference>
<dbReference type="PANTHER" id="PTHR12862:SF0">
    <property type="entry name" value="N-ACETYL-D-GLUCOSAMINE KINASE"/>
    <property type="match status" value="1"/>
</dbReference>
<dbReference type="PANTHER" id="PTHR12862">
    <property type="entry name" value="BADF TYPE ATPASE DOMAIN-CONTAINING PROTEIN"/>
    <property type="match status" value="1"/>
</dbReference>
<comment type="similarity">
    <text evidence="1">Belongs to the eukaryotic-type N-acetylglucosamine kinase family.</text>
</comment>
<dbReference type="GO" id="GO:0045127">
    <property type="term" value="F:N-acetylglucosamine kinase activity"/>
    <property type="evidence" value="ECO:0007669"/>
    <property type="project" value="UniProtKB-EC"/>
</dbReference>
<keyword evidence="7" id="KW-1185">Reference proteome</keyword>
<comment type="caution">
    <text evidence="6">The sequence shown here is derived from an EMBL/GenBank/DDBJ whole genome shotgun (WGS) entry which is preliminary data.</text>
</comment>
<reference evidence="6" key="2">
    <citation type="submission" date="2017-10" db="EMBL/GenBank/DDBJ databases">
        <title>Ladona fulva Genome sequencing and assembly.</title>
        <authorList>
            <person name="Murali S."/>
            <person name="Richards S."/>
            <person name="Bandaranaike D."/>
            <person name="Bellair M."/>
            <person name="Blankenburg K."/>
            <person name="Chao H."/>
            <person name="Dinh H."/>
            <person name="Doddapaneni H."/>
            <person name="Dugan-Rocha S."/>
            <person name="Elkadiri S."/>
            <person name="Gnanaolivu R."/>
            <person name="Hernandez B."/>
            <person name="Skinner E."/>
            <person name="Javaid M."/>
            <person name="Lee S."/>
            <person name="Li M."/>
            <person name="Ming W."/>
            <person name="Munidasa M."/>
            <person name="Muniz J."/>
            <person name="Nguyen L."/>
            <person name="Hughes D."/>
            <person name="Osuji N."/>
            <person name="Pu L.-L."/>
            <person name="Puazo M."/>
            <person name="Qu C."/>
            <person name="Quiroz J."/>
            <person name="Raj R."/>
            <person name="Weissenberger G."/>
            <person name="Xin Y."/>
            <person name="Zou X."/>
            <person name="Han Y."/>
            <person name="Worley K."/>
            <person name="Muzny D."/>
            <person name="Gibbs R."/>
        </authorList>
    </citation>
    <scope>NUCLEOTIDE SEQUENCE</scope>
    <source>
        <strain evidence="6">Sampled in the wild</strain>
    </source>
</reference>
<proteinExistence type="inferred from homology"/>
<dbReference type="SUPFAM" id="SSF53067">
    <property type="entry name" value="Actin-like ATPase domain"/>
    <property type="match status" value="2"/>
</dbReference>
<name>A0A8K0NWL9_LADFU</name>
<sequence>MSSLVLGGIEGGATHSAIVLINGKGERLVQCKGPGTNHWALGVDECLRRVSAMVSEAKKAAGLPEDKPLTALGLALSGCEGEGQNRKIREIMLEKYPTAADEVYVTSDTVGSLAAVSEAGGMVIIAGTGSNALLINPDGTHYHSGGWGHALGDEGSGFWISHKAIKTCIDEQDNYKKPPYSTDMTWKTIKEHFDIKESLDLLPHCYRDFQKPLFAALCTKIYENAQMGDRLSQWLFAEAGRALAKFIIALLPKVHPNLLLMPEGIPVVCVGSVWNSWDYLKEGFLDEMHSARLTQRLSLLRSTTSLATGAVYLGAKAIDYDLPRDYSSNYRLLHKYIPKSLACNSPLKMKENGFDKNGIPQNNHAVKA</sequence>
<evidence type="ECO:0000313" key="7">
    <source>
        <dbReference type="Proteomes" id="UP000792457"/>
    </source>
</evidence>
<feature type="domain" description="ATPase BadF/BadG/BcrA/BcrD type" evidence="5">
    <location>
        <begin position="8"/>
        <end position="280"/>
    </location>
</feature>
<evidence type="ECO:0000256" key="3">
    <source>
        <dbReference type="ARBA" id="ARBA00014974"/>
    </source>
</evidence>
<evidence type="ECO:0000259" key="5">
    <source>
        <dbReference type="Pfam" id="PF01869"/>
    </source>
</evidence>
<dbReference type="InterPro" id="IPR043129">
    <property type="entry name" value="ATPase_NBD"/>
</dbReference>
<dbReference type="EMBL" id="KZ308314">
    <property type="protein sequence ID" value="KAG8227210.1"/>
    <property type="molecule type" value="Genomic_DNA"/>
</dbReference>
<gene>
    <name evidence="6" type="ORF">J437_LFUL003416</name>
</gene>
<dbReference type="EC" id="2.7.1.59" evidence="2"/>
<reference evidence="6" key="1">
    <citation type="submission" date="2013-04" db="EMBL/GenBank/DDBJ databases">
        <authorList>
            <person name="Qu J."/>
            <person name="Murali S.C."/>
            <person name="Bandaranaike D."/>
            <person name="Bellair M."/>
            <person name="Blankenburg K."/>
            <person name="Chao H."/>
            <person name="Dinh H."/>
            <person name="Doddapaneni H."/>
            <person name="Downs B."/>
            <person name="Dugan-Rocha S."/>
            <person name="Elkadiri S."/>
            <person name="Gnanaolivu R.D."/>
            <person name="Hernandez B."/>
            <person name="Javaid M."/>
            <person name="Jayaseelan J.C."/>
            <person name="Lee S."/>
            <person name="Li M."/>
            <person name="Ming W."/>
            <person name="Munidasa M."/>
            <person name="Muniz J."/>
            <person name="Nguyen L."/>
            <person name="Ongeri F."/>
            <person name="Osuji N."/>
            <person name="Pu L.-L."/>
            <person name="Puazo M."/>
            <person name="Qu C."/>
            <person name="Quiroz J."/>
            <person name="Raj R."/>
            <person name="Weissenberger G."/>
            <person name="Xin Y."/>
            <person name="Zou X."/>
            <person name="Han Y."/>
            <person name="Richards S."/>
            <person name="Worley K."/>
            <person name="Muzny D."/>
            <person name="Gibbs R."/>
        </authorList>
    </citation>
    <scope>NUCLEOTIDE SEQUENCE</scope>
    <source>
        <strain evidence="6">Sampled in the wild</strain>
    </source>
</reference>